<keyword evidence="4" id="KW-1185">Reference proteome</keyword>
<keyword evidence="2" id="KW-1133">Transmembrane helix</keyword>
<keyword evidence="2" id="KW-0812">Transmembrane</keyword>
<evidence type="ECO:0000256" key="1">
    <source>
        <dbReference type="SAM" id="MobiDB-lite"/>
    </source>
</evidence>
<evidence type="ECO:0000313" key="3">
    <source>
        <dbReference type="EMBL" id="CAB9524791.1"/>
    </source>
</evidence>
<sequence length="223" mass="24429">MDPDGQVLEGNEREPVDPTFEGKLDPPGRRGSKIIEKENSGAGTSILGHVVGILVLALGVGYLLLGQETSWDGGGDQSFVLDGFHLIVQLYLGSQDLLVQLLLGSQDLLVQFFIGGFDLILLSLQYTIDHFILVGSALGGTIFLMGSGDFWAGFDRLVQLYFQAVELIIQLYSTGFDLVWQFYINGIDLVNQLFFGAIEITVWSVCALPGQLLARLFEDKTTH</sequence>
<keyword evidence="2" id="KW-0472">Membrane</keyword>
<accession>A0A9N8ESP0</accession>
<name>A0A9N8ESP0_9STRA</name>
<protein>
    <recommendedName>
        <fullName evidence="5">Transmembrane protein</fullName>
    </recommendedName>
</protein>
<evidence type="ECO:0000313" key="4">
    <source>
        <dbReference type="Proteomes" id="UP001153069"/>
    </source>
</evidence>
<gene>
    <name evidence="3" type="ORF">SEMRO_1585_G284120.1</name>
</gene>
<comment type="caution">
    <text evidence="3">The sequence shown here is derived from an EMBL/GenBank/DDBJ whole genome shotgun (WGS) entry which is preliminary data.</text>
</comment>
<evidence type="ECO:0000256" key="2">
    <source>
        <dbReference type="SAM" id="Phobius"/>
    </source>
</evidence>
<evidence type="ECO:0008006" key="5">
    <source>
        <dbReference type="Google" id="ProtNLM"/>
    </source>
</evidence>
<feature type="transmembrane region" description="Helical" evidence="2">
    <location>
        <begin position="108"/>
        <end position="124"/>
    </location>
</feature>
<proteinExistence type="predicted"/>
<feature type="transmembrane region" description="Helical" evidence="2">
    <location>
        <begin position="46"/>
        <end position="65"/>
    </location>
</feature>
<dbReference type="EMBL" id="CAICTM010001583">
    <property type="protein sequence ID" value="CAB9524791.1"/>
    <property type="molecule type" value="Genomic_DNA"/>
</dbReference>
<organism evidence="3 4">
    <name type="scientific">Seminavis robusta</name>
    <dbReference type="NCBI Taxonomy" id="568900"/>
    <lineage>
        <taxon>Eukaryota</taxon>
        <taxon>Sar</taxon>
        <taxon>Stramenopiles</taxon>
        <taxon>Ochrophyta</taxon>
        <taxon>Bacillariophyta</taxon>
        <taxon>Bacillariophyceae</taxon>
        <taxon>Bacillariophycidae</taxon>
        <taxon>Naviculales</taxon>
        <taxon>Naviculaceae</taxon>
        <taxon>Seminavis</taxon>
    </lineage>
</organism>
<dbReference type="AlphaFoldDB" id="A0A9N8ESP0"/>
<feature type="compositionally biased region" description="Basic and acidic residues" evidence="1">
    <location>
        <begin position="10"/>
        <end position="31"/>
    </location>
</feature>
<feature type="transmembrane region" description="Helical" evidence="2">
    <location>
        <begin position="131"/>
        <end position="154"/>
    </location>
</feature>
<dbReference type="Proteomes" id="UP001153069">
    <property type="component" value="Unassembled WGS sequence"/>
</dbReference>
<feature type="transmembrane region" description="Helical" evidence="2">
    <location>
        <begin position="192"/>
        <end position="214"/>
    </location>
</feature>
<feature type="region of interest" description="Disordered" evidence="1">
    <location>
        <begin position="1"/>
        <end position="31"/>
    </location>
</feature>
<reference evidence="3" key="1">
    <citation type="submission" date="2020-06" db="EMBL/GenBank/DDBJ databases">
        <authorList>
            <consortium name="Plant Systems Biology data submission"/>
        </authorList>
    </citation>
    <scope>NUCLEOTIDE SEQUENCE</scope>
    <source>
        <strain evidence="3">D6</strain>
    </source>
</reference>